<gene>
    <name evidence="1" type="ORF">SCALOS_LOCUS11033</name>
</gene>
<sequence length="185" mass="20525">FNSLSGGDLMSEIMSAVTDRSDIAKPSEETNDGLKKQNKSKRNVSFTKQPAKSGANNKPKVAPLPSESEDNSSDNEEVSEEENQYKGIVPVQLTKPYGSGRSKSQGRQTKGKKNEEDIESENVIHKVQPTKNRSLGSQNDFKGSPQFNKKLGVQRDNYQFDLPNIDINLDLNFDSLSFNTIAEIK</sequence>
<accession>A0ACA9PSW5</accession>
<evidence type="ECO:0000313" key="1">
    <source>
        <dbReference type="EMBL" id="CAG8715119.1"/>
    </source>
</evidence>
<feature type="non-terminal residue" evidence="1">
    <location>
        <position position="185"/>
    </location>
</feature>
<reference evidence="1" key="1">
    <citation type="submission" date="2021-06" db="EMBL/GenBank/DDBJ databases">
        <authorList>
            <person name="Kallberg Y."/>
            <person name="Tangrot J."/>
            <person name="Rosling A."/>
        </authorList>
    </citation>
    <scope>NUCLEOTIDE SEQUENCE</scope>
    <source>
        <strain evidence="1">AU212A</strain>
    </source>
</reference>
<dbReference type="EMBL" id="CAJVPM010044886">
    <property type="protein sequence ID" value="CAG8715119.1"/>
    <property type="molecule type" value="Genomic_DNA"/>
</dbReference>
<comment type="caution">
    <text evidence="1">The sequence shown here is derived from an EMBL/GenBank/DDBJ whole genome shotgun (WGS) entry which is preliminary data.</text>
</comment>
<dbReference type="Proteomes" id="UP000789860">
    <property type="component" value="Unassembled WGS sequence"/>
</dbReference>
<feature type="non-terminal residue" evidence="1">
    <location>
        <position position="1"/>
    </location>
</feature>
<proteinExistence type="predicted"/>
<evidence type="ECO:0000313" key="2">
    <source>
        <dbReference type="Proteomes" id="UP000789860"/>
    </source>
</evidence>
<organism evidence="1 2">
    <name type="scientific">Scutellospora calospora</name>
    <dbReference type="NCBI Taxonomy" id="85575"/>
    <lineage>
        <taxon>Eukaryota</taxon>
        <taxon>Fungi</taxon>
        <taxon>Fungi incertae sedis</taxon>
        <taxon>Mucoromycota</taxon>
        <taxon>Glomeromycotina</taxon>
        <taxon>Glomeromycetes</taxon>
        <taxon>Diversisporales</taxon>
        <taxon>Gigasporaceae</taxon>
        <taxon>Scutellospora</taxon>
    </lineage>
</organism>
<name>A0ACA9PSW5_9GLOM</name>
<protein>
    <submittedName>
        <fullName evidence="1">3164_t:CDS:1</fullName>
    </submittedName>
</protein>
<keyword evidence="2" id="KW-1185">Reference proteome</keyword>